<evidence type="ECO:0000256" key="1">
    <source>
        <dbReference type="SAM" id="MobiDB-lite"/>
    </source>
</evidence>
<feature type="region of interest" description="Disordered" evidence="1">
    <location>
        <begin position="163"/>
        <end position="221"/>
    </location>
</feature>
<feature type="compositionally biased region" description="Basic and acidic residues" evidence="1">
    <location>
        <begin position="163"/>
        <end position="184"/>
    </location>
</feature>
<evidence type="ECO:0008006" key="4">
    <source>
        <dbReference type="Google" id="ProtNLM"/>
    </source>
</evidence>
<organism evidence="2 3">
    <name type="scientific">Actinosynnema mirum (strain ATCC 29888 / DSM 43827 / JCM 3225 / NBRC 14064 / NCIMB 13271 / NRRL B-12336 / IMRU 3971 / 101)</name>
    <dbReference type="NCBI Taxonomy" id="446462"/>
    <lineage>
        <taxon>Bacteria</taxon>
        <taxon>Bacillati</taxon>
        <taxon>Actinomycetota</taxon>
        <taxon>Actinomycetes</taxon>
        <taxon>Pseudonocardiales</taxon>
        <taxon>Pseudonocardiaceae</taxon>
        <taxon>Actinosynnema</taxon>
    </lineage>
</organism>
<feature type="compositionally biased region" description="Basic and acidic residues" evidence="1">
    <location>
        <begin position="40"/>
        <end position="58"/>
    </location>
</feature>
<gene>
    <name evidence="2" type="ordered locus">Amir_5623</name>
</gene>
<dbReference type="Proteomes" id="UP000002213">
    <property type="component" value="Chromosome"/>
</dbReference>
<dbReference type="KEGG" id="ami:Amir_5623"/>
<reference evidence="2 3" key="1">
    <citation type="journal article" date="2009" name="Stand. Genomic Sci.">
        <title>Complete genome sequence of Actinosynnema mirum type strain (101).</title>
        <authorList>
            <person name="Land M."/>
            <person name="Lapidus A."/>
            <person name="Mayilraj S."/>
            <person name="Chen F."/>
            <person name="Copeland A."/>
            <person name="Del Rio T.G."/>
            <person name="Nolan M."/>
            <person name="Lucas S."/>
            <person name="Tice H."/>
            <person name="Cheng J.F."/>
            <person name="Chertkov O."/>
            <person name="Bruce D."/>
            <person name="Goodwin L."/>
            <person name="Pitluck S."/>
            <person name="Rohde M."/>
            <person name="Goker M."/>
            <person name="Pati A."/>
            <person name="Ivanova N."/>
            <person name="Mavromatis K."/>
            <person name="Chen A."/>
            <person name="Palaniappan K."/>
            <person name="Hauser L."/>
            <person name="Chang Y.J."/>
            <person name="Jeffries C.C."/>
            <person name="Brettin T."/>
            <person name="Detter J.C."/>
            <person name="Han C."/>
            <person name="Chain P."/>
            <person name="Tindall B.J."/>
            <person name="Bristow J."/>
            <person name="Eisen J.A."/>
            <person name="Markowitz V."/>
            <person name="Hugenholtz P."/>
            <person name="Kyrpides N.C."/>
            <person name="Klenk H.P."/>
        </authorList>
    </citation>
    <scope>NUCLEOTIDE SEQUENCE [LARGE SCALE GENOMIC DNA]</scope>
    <source>
        <strain evidence="3">ATCC 29888 / DSM 43827 / JCM 3225 / NBRC 14064 / NCIMB 13271 / NRRL B-12336 / IMRU 3971 / 101</strain>
    </source>
</reference>
<accession>C6WC51</accession>
<dbReference type="HOGENOM" id="CLU_1248420_0_0_11"/>
<dbReference type="eggNOG" id="ENOG5034C2H">
    <property type="taxonomic scope" value="Bacteria"/>
</dbReference>
<feature type="compositionally biased region" description="Basic and acidic residues" evidence="1">
    <location>
        <begin position="203"/>
        <end position="212"/>
    </location>
</feature>
<protein>
    <recommendedName>
        <fullName evidence="4">Scaffolding protein</fullName>
    </recommendedName>
</protein>
<dbReference type="AlphaFoldDB" id="C6WC51"/>
<keyword evidence="3" id="KW-1185">Reference proteome</keyword>
<name>C6WC51_ACTMD</name>
<evidence type="ECO:0000313" key="2">
    <source>
        <dbReference type="EMBL" id="ACU39439.1"/>
    </source>
</evidence>
<feature type="region of interest" description="Disordered" evidence="1">
    <location>
        <begin position="1"/>
        <end position="79"/>
    </location>
</feature>
<dbReference type="EMBL" id="CP001630">
    <property type="protein sequence ID" value="ACU39439.1"/>
    <property type="molecule type" value="Genomic_DNA"/>
</dbReference>
<sequence length="221" mass="23552">MIQPGWKFDLARHDDDPAAPAEDPNGSTEDPADPQEPSTEPDKGQEGEQGKTEKKDGSADAAKWKALARKHEAAAKTNAAAAKRLAEIEEEQKTAEQKLAERAEAAEQRAVAAVQRAVRAEVKALAAADFADPSDAVDALKAEDYVTDDGDVDTGAIKMRLSELLDAKPHWRKAESKGPAKPKPDPSQGARGGGTKPANFKDASPEEVRAELARLGVKTRS</sequence>
<proteinExistence type="predicted"/>
<dbReference type="RefSeq" id="WP_015804324.1">
    <property type="nucleotide sequence ID" value="NC_013093.1"/>
</dbReference>
<dbReference type="STRING" id="446462.Amir_5623"/>
<evidence type="ECO:0000313" key="3">
    <source>
        <dbReference type="Proteomes" id="UP000002213"/>
    </source>
</evidence>